<dbReference type="Gene3D" id="3.30.2230.10">
    <property type="entry name" value="DUSP-like"/>
    <property type="match status" value="1"/>
</dbReference>
<evidence type="ECO:0000313" key="3">
    <source>
        <dbReference type="EMBL" id="PFH37728.1"/>
    </source>
</evidence>
<evidence type="ECO:0000259" key="2">
    <source>
        <dbReference type="PROSITE" id="PS50235"/>
    </source>
</evidence>
<feature type="compositionally biased region" description="Low complexity" evidence="1">
    <location>
        <begin position="781"/>
        <end position="790"/>
    </location>
</feature>
<organism evidence="3 4">
    <name type="scientific">Besnoitia besnoiti</name>
    <name type="common">Apicomplexan protozoan</name>
    <dbReference type="NCBI Taxonomy" id="94643"/>
    <lineage>
        <taxon>Eukaryota</taxon>
        <taxon>Sar</taxon>
        <taxon>Alveolata</taxon>
        <taxon>Apicomplexa</taxon>
        <taxon>Conoidasida</taxon>
        <taxon>Coccidia</taxon>
        <taxon>Eucoccidiorida</taxon>
        <taxon>Eimeriorina</taxon>
        <taxon>Sarcocystidae</taxon>
        <taxon>Besnoitia</taxon>
    </lineage>
</organism>
<dbReference type="Pfam" id="PF00443">
    <property type="entry name" value="UCH"/>
    <property type="match status" value="1"/>
</dbReference>
<dbReference type="InterPro" id="IPR050185">
    <property type="entry name" value="Ub_carboxyl-term_hydrolase"/>
</dbReference>
<dbReference type="VEuPathDB" id="ToxoDB:BESB_000700"/>
<dbReference type="PROSITE" id="PS00973">
    <property type="entry name" value="USP_2"/>
    <property type="match status" value="1"/>
</dbReference>
<dbReference type="InterPro" id="IPR028889">
    <property type="entry name" value="USP"/>
</dbReference>
<dbReference type="Proteomes" id="UP000224006">
    <property type="component" value="Chromosome I"/>
</dbReference>
<sequence length="1201" mass="132224">MYWHTSTPKTPCGTKEEAAELWDQYQASMLATSEDETWFVVEHEFLESLQLLATYGTTDDPRQPGLSATELPLKIKNRPLLCEESRGKPRATKLTFLDDAVAYAQGERFDLVNEAFWRQLMRHFEADIEIPRRVYRDGQRLKVEAQPLSLGVYTAEASESQGVSFTRTGALIFSRGDALEDVRKKVLAFVEDERLTVLQGFAAPAGGQPSQLQPLHPGAAGGLAQNLAEAGVESDTVLVALAPTLVASLVRGSTAAEKPEKRRPQGLPWDGASSGRVSAGETSPQSPQLLQVQGDDVEEGSRPLKSDGGAPQTRFAPGLVDPQLPEEGGRELDARRSEGALCGLEDRSEESDEARERSSSKAWLRGRAGERLSHDDGSGSEAGDAGEADEAPQRDLREVFATGGVCGLANLGNTCFLNSAVQCLSKVLPLSYYFLSGQFVKDINEENVMGTGGRLARAYYATLRDMWFGRESPLAPRDLKWAVGRVREEFHGYNQQDSQELIAFLLDGLHEDLNRIKKKPYYESKIEGGPEMSDAEVAEASWRRHKEINDSAIVDLFQGQYRSRLQCPECGRVSVTFDPFMYLSLPVPPEWKHQVHFTLASSRRAEGFRFEQACAGPLDYGKAKEIFLDIVSKLLAEDDAKLDFDERDAFRQEVLASTQLKETSQLSANNVLMFAKAADDLLGVYHLEVNIKVFTADDLVKYRFDRKPSHIFAWLMPAKIVQEVEAGCRREFGRDSLAGAAEASDESMNGDACSAASAEGNGPAALSDGAETEDSWKGLASYSSDGSRASSPERSPHRVKKRRSNSFSLGARGLAETGTFFTFVLPVVRTPSGDVRPLYRRMPVMLPVSVGATCEELYKQVEAAYLASSEEPEERVEDGESPQGKSLINHAVGFIRSFSGQLEQGSRPIRLLVPAGFGGREAQKSVISQGVNLLTNGIGGKAGQPKPLPEDAQLVVTNLQPKAGDFVALLYADMGSLADSEKPGVAEGIRPMGCVAVQPDTDISDCLRMFAEQERLDADNMWYCSSCKDHVQAYKKLDLWKMPKILILHLKRFHNISRFTRSKIGTRVTFPYKTGDYLDMTPYILPKSLELTRTTDQGFAPLYELVAVNVHSGELGGGHYFAYAKLRGRWYDFNDSWVQPVSEDACHSSDAYMLFYRLKQDEDEWASQAVPHEGAGTMTLSGEAPALRPSTTVGVNNHLVC</sequence>
<proteinExistence type="predicted"/>
<gene>
    <name evidence="3" type="ORF">BESB_000700</name>
</gene>
<evidence type="ECO:0000256" key="1">
    <source>
        <dbReference type="SAM" id="MobiDB-lite"/>
    </source>
</evidence>
<feature type="region of interest" description="Disordered" evidence="1">
    <location>
        <begin position="741"/>
        <end position="805"/>
    </location>
</feature>
<accession>A0A2A9MGS7</accession>
<evidence type="ECO:0000313" key="4">
    <source>
        <dbReference type="Proteomes" id="UP000224006"/>
    </source>
</evidence>
<feature type="compositionally biased region" description="Basic and acidic residues" evidence="1">
    <location>
        <begin position="367"/>
        <end position="377"/>
    </location>
</feature>
<feature type="compositionally biased region" description="Polar residues" evidence="1">
    <location>
        <begin position="280"/>
        <end position="291"/>
    </location>
</feature>
<dbReference type="KEGG" id="bbes:BESB_000700"/>
<name>A0A2A9MGS7_BESBE</name>
<feature type="compositionally biased region" description="Basic and acidic residues" evidence="1">
    <location>
        <begin position="327"/>
        <end position="338"/>
    </location>
</feature>
<dbReference type="InterPro" id="IPR035927">
    <property type="entry name" value="DUSP-like_sf"/>
</dbReference>
<keyword evidence="4" id="KW-1185">Reference proteome</keyword>
<comment type="caution">
    <text evidence="3">The sequence shown here is derived from an EMBL/GenBank/DDBJ whole genome shotgun (WGS) entry which is preliminary data.</text>
</comment>
<dbReference type="Gene3D" id="3.90.70.10">
    <property type="entry name" value="Cysteine proteinases"/>
    <property type="match status" value="2"/>
</dbReference>
<reference evidence="3 4" key="1">
    <citation type="submission" date="2017-09" db="EMBL/GenBank/DDBJ databases">
        <title>Genome sequencing of Besnoitia besnoiti strain Bb-Ger1.</title>
        <authorList>
            <person name="Schares G."/>
            <person name="Venepally P."/>
            <person name="Lorenzi H.A."/>
        </authorList>
    </citation>
    <scope>NUCLEOTIDE SEQUENCE [LARGE SCALE GENOMIC DNA]</scope>
    <source>
        <strain evidence="3 4">Bb-Ger1</strain>
    </source>
</reference>
<dbReference type="STRING" id="94643.A0A2A9MGS7"/>
<dbReference type="PROSITE" id="PS50235">
    <property type="entry name" value="USP_3"/>
    <property type="match status" value="1"/>
</dbReference>
<dbReference type="GeneID" id="40305133"/>
<dbReference type="OrthoDB" id="292964at2759"/>
<dbReference type="EMBL" id="NWUJ01000001">
    <property type="protein sequence ID" value="PFH37728.1"/>
    <property type="molecule type" value="Genomic_DNA"/>
</dbReference>
<dbReference type="PANTHER" id="PTHR21646">
    <property type="entry name" value="UBIQUITIN CARBOXYL-TERMINAL HYDROLASE"/>
    <property type="match status" value="1"/>
</dbReference>
<dbReference type="AlphaFoldDB" id="A0A2A9MGS7"/>
<dbReference type="PANTHER" id="PTHR21646:SF46">
    <property type="entry name" value="UBIQUITIN CARBOXYL-TERMINAL HYDROLASE"/>
    <property type="match status" value="1"/>
</dbReference>
<dbReference type="InterPro" id="IPR018200">
    <property type="entry name" value="USP_CS"/>
</dbReference>
<feature type="domain" description="USP" evidence="2">
    <location>
        <begin position="406"/>
        <end position="1159"/>
    </location>
</feature>
<dbReference type="InterPro" id="IPR001394">
    <property type="entry name" value="Peptidase_C19_UCH"/>
</dbReference>
<dbReference type="InterPro" id="IPR038765">
    <property type="entry name" value="Papain-like_cys_pep_sf"/>
</dbReference>
<feature type="region of interest" description="Disordered" evidence="1">
    <location>
        <begin position="252"/>
        <end position="392"/>
    </location>
</feature>
<dbReference type="SUPFAM" id="SSF54001">
    <property type="entry name" value="Cysteine proteinases"/>
    <property type="match status" value="1"/>
</dbReference>
<dbReference type="GO" id="GO:0004843">
    <property type="term" value="F:cysteine-type deubiquitinase activity"/>
    <property type="evidence" value="ECO:0007669"/>
    <property type="project" value="InterPro"/>
</dbReference>
<dbReference type="RefSeq" id="XP_029221737.1">
    <property type="nucleotide sequence ID" value="XM_029358825.1"/>
</dbReference>
<dbReference type="PROSITE" id="PS00972">
    <property type="entry name" value="USP_1"/>
    <property type="match status" value="1"/>
</dbReference>
<protein>
    <recommendedName>
        <fullName evidence="2">USP domain-containing protein</fullName>
    </recommendedName>
</protein>
<dbReference type="GO" id="GO:0016579">
    <property type="term" value="P:protein deubiquitination"/>
    <property type="evidence" value="ECO:0007669"/>
    <property type="project" value="InterPro"/>
</dbReference>